<comment type="subcellular location">
    <subcellularLocation>
        <location evidence="1">Secreted</location>
    </subcellularLocation>
</comment>
<dbReference type="GO" id="GO:0016042">
    <property type="term" value="P:lipid catabolic process"/>
    <property type="evidence" value="ECO:0007669"/>
    <property type="project" value="TreeGrafter"/>
</dbReference>
<dbReference type="InterPro" id="IPR000734">
    <property type="entry name" value="TAG_lipase"/>
</dbReference>
<evidence type="ECO:0000259" key="6">
    <source>
        <dbReference type="Pfam" id="PF00151"/>
    </source>
</evidence>
<dbReference type="GO" id="GO:0016298">
    <property type="term" value="F:lipase activity"/>
    <property type="evidence" value="ECO:0007669"/>
    <property type="project" value="InterPro"/>
</dbReference>
<protein>
    <recommendedName>
        <fullName evidence="6">Lipase domain-containing protein</fullName>
    </recommendedName>
</protein>
<dbReference type="PRINTS" id="PR00821">
    <property type="entry name" value="TAGLIPASE"/>
</dbReference>
<comment type="similarity">
    <text evidence="2 4">Belongs to the AB hydrolase superfamily. Lipase family.</text>
</comment>
<dbReference type="PANTHER" id="PTHR11610:SF190">
    <property type="entry name" value="VITELLOGENIN-3-LIKE PROTEIN"/>
    <property type="match status" value="1"/>
</dbReference>
<dbReference type="InterPro" id="IPR029058">
    <property type="entry name" value="AB_hydrolase_fold"/>
</dbReference>
<feature type="domain" description="Lipase" evidence="6">
    <location>
        <begin position="30"/>
        <end position="316"/>
    </location>
</feature>
<name>A0A8J2RSL8_9CRUS</name>
<evidence type="ECO:0000256" key="3">
    <source>
        <dbReference type="ARBA" id="ARBA00022525"/>
    </source>
</evidence>
<keyword evidence="8" id="KW-1185">Reference proteome</keyword>
<gene>
    <name evidence="7" type="ORF">DGAL_LOCUS8502</name>
</gene>
<dbReference type="GO" id="GO:0005615">
    <property type="term" value="C:extracellular space"/>
    <property type="evidence" value="ECO:0007669"/>
    <property type="project" value="TreeGrafter"/>
</dbReference>
<dbReference type="Gene3D" id="3.40.50.1820">
    <property type="entry name" value="alpha/beta hydrolase"/>
    <property type="match status" value="1"/>
</dbReference>
<sequence length="320" mass="34911">MFFKTMKSVSILINLFIWVTHVTVSKGLLTSSKENGSETVVFQLFSRKNINDAQILQLGNVTLLEQSNYNKSLPTKIFAHGWVGFPDQGYGSKNEYLLREDCNFISVDWSVLASGDHETVALINVPIAGAVTGEFVDFLVLQGTPIFSFHLIGFSMGAHVVGNAGATVTSGVVPRITGLDPASNDFPLESIETRLDLTDAFFVDIIHTSVAFINMTGHVDFYPNGGLVQSGCPVPDNVCCNHCRVLDYYTESINSPTGFNALQCDSFEHFQNGDCDDSSNIALMGEPVSVNVDYNNLLDFSSRGPFYLTTNKESPFAQGG</sequence>
<comment type="caution">
    <text evidence="7">The sequence shown here is derived from an EMBL/GenBank/DDBJ whole genome shotgun (WGS) entry which is preliminary data.</text>
</comment>
<evidence type="ECO:0000256" key="5">
    <source>
        <dbReference type="SAM" id="SignalP"/>
    </source>
</evidence>
<keyword evidence="5" id="KW-0732">Signal</keyword>
<dbReference type="Pfam" id="PF00151">
    <property type="entry name" value="Lipase"/>
    <property type="match status" value="1"/>
</dbReference>
<keyword evidence="3" id="KW-0964">Secreted</keyword>
<dbReference type="OrthoDB" id="199913at2759"/>
<dbReference type="InterPro" id="IPR013818">
    <property type="entry name" value="Lipase"/>
</dbReference>
<feature type="chain" id="PRO_5035167893" description="Lipase domain-containing protein" evidence="5">
    <location>
        <begin position="28"/>
        <end position="320"/>
    </location>
</feature>
<proteinExistence type="inferred from homology"/>
<evidence type="ECO:0000256" key="2">
    <source>
        <dbReference type="ARBA" id="ARBA00010701"/>
    </source>
</evidence>
<feature type="signal peptide" evidence="5">
    <location>
        <begin position="1"/>
        <end position="27"/>
    </location>
</feature>
<dbReference type="AlphaFoldDB" id="A0A8J2RSL8"/>
<dbReference type="Proteomes" id="UP000789390">
    <property type="component" value="Unassembled WGS sequence"/>
</dbReference>
<reference evidence="7" key="1">
    <citation type="submission" date="2021-11" db="EMBL/GenBank/DDBJ databases">
        <authorList>
            <person name="Schell T."/>
        </authorList>
    </citation>
    <scope>NUCLEOTIDE SEQUENCE</scope>
    <source>
        <strain evidence="7">M5</strain>
    </source>
</reference>
<evidence type="ECO:0000313" key="8">
    <source>
        <dbReference type="Proteomes" id="UP000789390"/>
    </source>
</evidence>
<organism evidence="7 8">
    <name type="scientific">Daphnia galeata</name>
    <dbReference type="NCBI Taxonomy" id="27404"/>
    <lineage>
        <taxon>Eukaryota</taxon>
        <taxon>Metazoa</taxon>
        <taxon>Ecdysozoa</taxon>
        <taxon>Arthropoda</taxon>
        <taxon>Crustacea</taxon>
        <taxon>Branchiopoda</taxon>
        <taxon>Diplostraca</taxon>
        <taxon>Cladocera</taxon>
        <taxon>Anomopoda</taxon>
        <taxon>Daphniidae</taxon>
        <taxon>Daphnia</taxon>
    </lineage>
</organism>
<accession>A0A8J2RSL8</accession>
<dbReference type="SUPFAM" id="SSF53474">
    <property type="entry name" value="alpha/beta-Hydrolases"/>
    <property type="match status" value="1"/>
</dbReference>
<dbReference type="EMBL" id="CAKKLH010000190">
    <property type="protein sequence ID" value="CAH0105478.1"/>
    <property type="molecule type" value="Genomic_DNA"/>
</dbReference>
<evidence type="ECO:0000256" key="1">
    <source>
        <dbReference type="ARBA" id="ARBA00004613"/>
    </source>
</evidence>
<evidence type="ECO:0000313" key="7">
    <source>
        <dbReference type="EMBL" id="CAH0105478.1"/>
    </source>
</evidence>
<evidence type="ECO:0000256" key="4">
    <source>
        <dbReference type="RuleBase" id="RU004262"/>
    </source>
</evidence>
<dbReference type="PANTHER" id="PTHR11610">
    <property type="entry name" value="LIPASE"/>
    <property type="match status" value="1"/>
</dbReference>